<name>A0A0N0UI08_9BACL</name>
<evidence type="ECO:0000259" key="3">
    <source>
        <dbReference type="Pfam" id="PF06580"/>
    </source>
</evidence>
<feature type="domain" description="Histidine kinase/HSP90-like ATPase" evidence="2">
    <location>
        <begin position="463"/>
        <end position="528"/>
    </location>
</feature>
<dbReference type="Pfam" id="PF06580">
    <property type="entry name" value="His_kinase"/>
    <property type="match status" value="1"/>
</dbReference>
<evidence type="ECO:0000313" key="4">
    <source>
        <dbReference type="EMBL" id="KOY16541.1"/>
    </source>
</evidence>
<accession>A0A0N0UI08</accession>
<dbReference type="EMBL" id="LITU01000053">
    <property type="protein sequence ID" value="KOY16541.1"/>
    <property type="molecule type" value="Genomic_DNA"/>
</dbReference>
<reference evidence="4 5" key="1">
    <citation type="submission" date="2015-08" db="EMBL/GenBank/DDBJ databases">
        <title>Draft genome sequence of cellulolytic and xylanolytic Paenibacillus sp. A59, isolated from a decaying forest soil from Patagonia, Argentina.</title>
        <authorList>
            <person name="Ghio S."/>
            <person name="Caceres A.M."/>
            <person name="Talia P."/>
            <person name="Grasso D."/>
            <person name="Campos E."/>
        </authorList>
    </citation>
    <scope>NUCLEOTIDE SEQUENCE [LARGE SCALE GENOMIC DNA]</scope>
    <source>
        <strain evidence="4 5">A59</strain>
    </source>
</reference>
<sequence>MAKLIHRATQFSLQTKVFLTFLALLLFVLGCFIVYVNLVVIRPLTQKTEEDTLVTATKVREQVDLYVEQQNQMSQRILSNKDIFATMDKSSSAPSNYERLKQIRKLKDIMFQAIGPSMNIKDMSIYDKQGVLLTSYLGSGHPPTILSALTEKSRSGREWTGNGFILLRDADTISFVRTVNDQNGKLYGYLSIQMDQAYIQNLTEGITAGDVFILNKQGEQMTGSEVRKNALVWKEPLSDEGLVVDEQNNYVTHSTSHQTGWITFIITPKDSVLGSIRSVQSMSILLITALMLISFVYIFFSTRSLLLPIRKLRSQIWRINYSNMKLKVDDRPKNNDLLLLNEAFQDLMERLQQSIDREKKALHEEVTARNSALQAQIAPHFLHNALYLISIAAQEGRTQVVSDMCKHLSDSLRYIVSSPYAHVTMTDELEHTRHYLSLVQQKYEEDLEWNIDADELTSEIRLPRLVIQPFVENCIEHAFFNTTPPWRIQITVKQYNGLWALEIKDNGEGFQPNKIEEILSNIQKSGSGMNQTPDRQTVFGNMGIVNSVNRLKLMYSNRLLFNIYNNHSDNEKGATIQIIGSMIRDFY</sequence>
<dbReference type="OrthoDB" id="370211at2"/>
<dbReference type="GO" id="GO:0016020">
    <property type="term" value="C:membrane"/>
    <property type="evidence" value="ECO:0007669"/>
    <property type="project" value="InterPro"/>
</dbReference>
<dbReference type="InterPro" id="IPR050640">
    <property type="entry name" value="Bact_2-comp_sensor_kinase"/>
</dbReference>
<evidence type="ECO:0000313" key="5">
    <source>
        <dbReference type="Proteomes" id="UP000037688"/>
    </source>
</evidence>
<protein>
    <submittedName>
        <fullName evidence="4">Uncharacterized protein</fullName>
    </submittedName>
</protein>
<keyword evidence="1" id="KW-0812">Transmembrane</keyword>
<dbReference type="Pfam" id="PF02518">
    <property type="entry name" value="HATPase_c"/>
    <property type="match status" value="1"/>
</dbReference>
<evidence type="ECO:0000256" key="1">
    <source>
        <dbReference type="SAM" id="Phobius"/>
    </source>
</evidence>
<feature type="transmembrane region" description="Helical" evidence="1">
    <location>
        <begin position="17"/>
        <end position="40"/>
    </location>
</feature>
<keyword evidence="1" id="KW-0472">Membrane</keyword>
<dbReference type="PATRIC" id="fig|1705561.3.peg.2256"/>
<feature type="transmembrane region" description="Helical" evidence="1">
    <location>
        <begin position="282"/>
        <end position="300"/>
    </location>
</feature>
<comment type="caution">
    <text evidence="4">The sequence shown here is derived from an EMBL/GenBank/DDBJ whole genome shotgun (WGS) entry which is preliminary data.</text>
</comment>
<keyword evidence="1" id="KW-1133">Transmembrane helix</keyword>
<dbReference type="PROSITE" id="PS51257">
    <property type="entry name" value="PROKAR_LIPOPROTEIN"/>
    <property type="match status" value="1"/>
</dbReference>
<dbReference type="InterPro" id="IPR036890">
    <property type="entry name" value="HATPase_C_sf"/>
</dbReference>
<dbReference type="RefSeq" id="WP_053780978.1">
    <property type="nucleotide sequence ID" value="NZ_LITU01000053.1"/>
</dbReference>
<dbReference type="AlphaFoldDB" id="A0A0N0UI08"/>
<keyword evidence="5" id="KW-1185">Reference proteome</keyword>
<gene>
    <name evidence="4" type="ORF">AMS66_11875</name>
</gene>
<feature type="domain" description="Signal transduction histidine kinase internal region" evidence="3">
    <location>
        <begin position="370"/>
        <end position="446"/>
    </location>
</feature>
<dbReference type="Proteomes" id="UP000037688">
    <property type="component" value="Unassembled WGS sequence"/>
</dbReference>
<dbReference type="GO" id="GO:0000155">
    <property type="term" value="F:phosphorelay sensor kinase activity"/>
    <property type="evidence" value="ECO:0007669"/>
    <property type="project" value="InterPro"/>
</dbReference>
<dbReference type="SUPFAM" id="SSF55874">
    <property type="entry name" value="ATPase domain of HSP90 chaperone/DNA topoisomerase II/histidine kinase"/>
    <property type="match status" value="1"/>
</dbReference>
<dbReference type="Gene3D" id="3.30.565.10">
    <property type="entry name" value="Histidine kinase-like ATPase, C-terminal domain"/>
    <property type="match status" value="1"/>
</dbReference>
<evidence type="ECO:0000259" key="2">
    <source>
        <dbReference type="Pfam" id="PF02518"/>
    </source>
</evidence>
<dbReference type="InterPro" id="IPR010559">
    <property type="entry name" value="Sig_transdc_His_kin_internal"/>
</dbReference>
<dbReference type="Gene3D" id="6.10.340.10">
    <property type="match status" value="1"/>
</dbReference>
<organism evidence="4 5">
    <name type="scientific">Paenibacillus xylanivorans</name>
    <dbReference type="NCBI Taxonomy" id="1705561"/>
    <lineage>
        <taxon>Bacteria</taxon>
        <taxon>Bacillati</taxon>
        <taxon>Bacillota</taxon>
        <taxon>Bacilli</taxon>
        <taxon>Bacillales</taxon>
        <taxon>Paenibacillaceae</taxon>
        <taxon>Paenibacillus</taxon>
    </lineage>
</organism>
<dbReference type="PANTHER" id="PTHR34220">
    <property type="entry name" value="SENSOR HISTIDINE KINASE YPDA"/>
    <property type="match status" value="1"/>
</dbReference>
<dbReference type="InterPro" id="IPR003594">
    <property type="entry name" value="HATPase_dom"/>
</dbReference>
<proteinExistence type="predicted"/>
<dbReference type="PANTHER" id="PTHR34220:SF7">
    <property type="entry name" value="SENSOR HISTIDINE KINASE YPDA"/>
    <property type="match status" value="1"/>
</dbReference>